<feature type="region of interest" description="Disordered" evidence="2">
    <location>
        <begin position="497"/>
        <end position="558"/>
    </location>
</feature>
<dbReference type="AlphaFoldDB" id="A0A6A4EI60"/>
<comment type="caution">
    <text evidence="4">The sequence shown here is derived from an EMBL/GenBank/DDBJ whole genome shotgun (WGS) entry which is preliminary data.</text>
</comment>
<keyword evidence="5" id="KW-1185">Reference proteome</keyword>
<feature type="compositionally biased region" description="Low complexity" evidence="2">
    <location>
        <begin position="222"/>
        <end position="237"/>
    </location>
</feature>
<feature type="region of interest" description="Disordered" evidence="2">
    <location>
        <begin position="180"/>
        <end position="298"/>
    </location>
</feature>
<dbReference type="GO" id="GO:0008270">
    <property type="term" value="F:zinc ion binding"/>
    <property type="evidence" value="ECO:0007669"/>
    <property type="project" value="UniProtKB-KW"/>
</dbReference>
<name>A0A6A4EI60_9STRA</name>
<feature type="compositionally biased region" description="Basic and acidic residues" evidence="2">
    <location>
        <begin position="13"/>
        <end position="24"/>
    </location>
</feature>
<dbReference type="Gene3D" id="4.10.60.10">
    <property type="entry name" value="Zinc finger, CCHC-type"/>
    <property type="match status" value="1"/>
</dbReference>
<evidence type="ECO:0000259" key="3">
    <source>
        <dbReference type="PROSITE" id="PS50158"/>
    </source>
</evidence>
<dbReference type="InterPro" id="IPR001878">
    <property type="entry name" value="Znf_CCHC"/>
</dbReference>
<feature type="region of interest" description="Disordered" evidence="2">
    <location>
        <begin position="1"/>
        <end position="60"/>
    </location>
</feature>
<organism evidence="4 5">
    <name type="scientific">Phytophthora rubi</name>
    <dbReference type="NCBI Taxonomy" id="129364"/>
    <lineage>
        <taxon>Eukaryota</taxon>
        <taxon>Sar</taxon>
        <taxon>Stramenopiles</taxon>
        <taxon>Oomycota</taxon>
        <taxon>Peronosporomycetes</taxon>
        <taxon>Peronosporales</taxon>
        <taxon>Peronosporaceae</taxon>
        <taxon>Phytophthora</taxon>
    </lineage>
</organism>
<feature type="domain" description="CCHC-type" evidence="3">
    <location>
        <begin position="561"/>
        <end position="576"/>
    </location>
</feature>
<protein>
    <recommendedName>
        <fullName evidence="3">CCHC-type domain-containing protein</fullName>
    </recommendedName>
</protein>
<feature type="compositionally biased region" description="Low complexity" evidence="2">
    <location>
        <begin position="253"/>
        <end position="266"/>
    </location>
</feature>
<accession>A0A6A4EI60</accession>
<dbReference type="GO" id="GO:0003676">
    <property type="term" value="F:nucleic acid binding"/>
    <property type="evidence" value="ECO:0007669"/>
    <property type="project" value="InterPro"/>
</dbReference>
<feature type="region of interest" description="Disordered" evidence="2">
    <location>
        <begin position="85"/>
        <end position="154"/>
    </location>
</feature>
<dbReference type="PROSITE" id="PS50158">
    <property type="entry name" value="ZF_CCHC"/>
    <property type="match status" value="2"/>
</dbReference>
<feature type="compositionally biased region" description="Low complexity" evidence="2">
    <location>
        <begin position="135"/>
        <end position="147"/>
    </location>
</feature>
<feature type="compositionally biased region" description="Acidic residues" evidence="2">
    <location>
        <begin position="238"/>
        <end position="252"/>
    </location>
</feature>
<feature type="compositionally biased region" description="Acidic residues" evidence="2">
    <location>
        <begin position="25"/>
        <end position="49"/>
    </location>
</feature>
<dbReference type="SUPFAM" id="SSF57756">
    <property type="entry name" value="Retrovirus zinc finger-like domains"/>
    <property type="match status" value="1"/>
</dbReference>
<dbReference type="Pfam" id="PF00098">
    <property type="entry name" value="zf-CCHC"/>
    <property type="match status" value="2"/>
</dbReference>
<proteinExistence type="predicted"/>
<reference evidence="4 5" key="1">
    <citation type="submission" date="2018-08" db="EMBL/GenBank/DDBJ databases">
        <title>Genomic investigation of the strawberry pathogen Phytophthora fragariae indicates pathogenicity is determined by transcriptional variation in three key races.</title>
        <authorList>
            <person name="Adams T.M."/>
            <person name="Armitage A.D."/>
            <person name="Sobczyk M.K."/>
            <person name="Bates H.J."/>
            <person name="Dunwell J.M."/>
            <person name="Nellist C.F."/>
            <person name="Harrison R.J."/>
        </authorList>
    </citation>
    <scope>NUCLEOTIDE SEQUENCE [LARGE SCALE GENOMIC DNA]</scope>
    <source>
        <strain evidence="4 5">SCRP333</strain>
    </source>
</reference>
<feature type="compositionally biased region" description="Basic residues" evidence="2">
    <location>
        <begin position="267"/>
        <end position="282"/>
    </location>
</feature>
<dbReference type="Proteomes" id="UP000434957">
    <property type="component" value="Unassembled WGS sequence"/>
</dbReference>
<gene>
    <name evidence="4" type="ORF">PR003_g16226</name>
</gene>
<sequence>MASTRTGAGEDVEPAHEEPERPEQDEALEPGAVDDLDADEGEQQQEADEEQHAAGVSVGEAGCSDEVQAIAAAVGQLATIVRGLQPGVGGSVGVAAGRHGHGAVGSRGDGREDRAARAQAGHGHARQRAGRRTDSATMASATTASEAPVGPSSSVATMAAAVQQLAAAVSGLQPAPVLAAATARDGRGRQPRQQVQRPLGRRGRRNRMADGGSSPSDDDSSSSDSGSCSDTSYNPDSSSDDGAGDDDPDDGPSNDSSSSESSASSGGRRRRGARGKRPRRRSVKDLELPTYTPSPATPVSTWIERVDLALRGAKESGRGNWSDRALYFILGNKLMDTAARWWVNMDRRMKDRKRTWTHRKKALRRRFGERLDSTMAALRVQNRPWMQGETHADYAAALREVVGRNKVDEKIRLAQFYRCLDKTTRLLVRDKKRPKTLEEAAELAAKIDDSQDNVAQGMQAHRAALAHHSQPLRHSAGRVWNGKYWAEVSTWKSVAAKREPDKSKSKLKVKHRVKRDIPTSSGEESDVPVQPPPKKKRKAAVKQAAANKLSGKKSQAGDRNCWQCGQPGHWATACPNGPKCYACRQLGHIAKDCPDAEVKARNDEYLKTRPHAQKPSENK</sequence>
<evidence type="ECO:0000256" key="1">
    <source>
        <dbReference type="PROSITE-ProRule" id="PRU00047"/>
    </source>
</evidence>
<dbReference type="EMBL" id="QXFT01001172">
    <property type="protein sequence ID" value="KAE9326528.1"/>
    <property type="molecule type" value="Genomic_DNA"/>
</dbReference>
<keyword evidence="1" id="KW-0863">Zinc-finger</keyword>
<feature type="domain" description="CCHC-type" evidence="3">
    <location>
        <begin position="579"/>
        <end position="595"/>
    </location>
</feature>
<evidence type="ECO:0000256" key="2">
    <source>
        <dbReference type="SAM" id="MobiDB-lite"/>
    </source>
</evidence>
<dbReference type="InterPro" id="IPR036875">
    <property type="entry name" value="Znf_CCHC_sf"/>
</dbReference>
<evidence type="ECO:0000313" key="5">
    <source>
        <dbReference type="Proteomes" id="UP000434957"/>
    </source>
</evidence>
<keyword evidence="1" id="KW-0862">Zinc</keyword>
<evidence type="ECO:0000313" key="4">
    <source>
        <dbReference type="EMBL" id="KAE9326528.1"/>
    </source>
</evidence>
<feature type="compositionally biased region" description="Basic residues" evidence="2">
    <location>
        <begin position="505"/>
        <end position="514"/>
    </location>
</feature>
<dbReference type="SMART" id="SM00343">
    <property type="entry name" value="ZnF_C2HC"/>
    <property type="match status" value="2"/>
</dbReference>
<keyword evidence="1" id="KW-0479">Metal-binding</keyword>